<gene>
    <name evidence="1" type="ORF">OPHB3_0718</name>
</gene>
<name>A0A0U9H2F5_9BACI</name>
<proteinExistence type="predicted"/>
<evidence type="ECO:0000313" key="2">
    <source>
        <dbReference type="Proteomes" id="UP000052946"/>
    </source>
</evidence>
<reference evidence="2" key="1">
    <citation type="submission" date="2015-07" db="EMBL/GenBank/DDBJ databases">
        <title>Draft Genome Sequence of Oceanobacillus picturae Heshi-B3 that Was Isolated from Fermented Rice Bran with Aging Salted Mackerel, Which Was Named Heshiko as Traditional Fermented Seafood in Japan.</title>
        <authorList>
            <person name="Akuzawa S."/>
            <person name="Nakagawa J."/>
            <person name="Kanekatsu T."/>
            <person name="Kanesaki Y."/>
            <person name="Suzuki T."/>
        </authorList>
    </citation>
    <scope>NUCLEOTIDE SEQUENCE [LARGE SCALE GENOMIC DNA]</scope>
    <source>
        <strain evidence="2">Heshi-B3</strain>
    </source>
</reference>
<reference evidence="1 2" key="2">
    <citation type="journal article" date="2016" name="Genome Announc.">
        <title>Draft Genome Sequence of Oceanobacillus picturae Heshi-B3, Isolated from Fermented Rice Bran in a Traditional Japanese Seafood Dish.</title>
        <authorList>
            <person name="Akuzawa S."/>
            <person name="Nagaoka J."/>
            <person name="Kanekatsu M."/>
            <person name="Kanesaki Y."/>
            <person name="Suzuki T."/>
        </authorList>
    </citation>
    <scope>NUCLEOTIDE SEQUENCE [LARGE SCALE GENOMIC DNA]</scope>
    <source>
        <strain evidence="1 2">Heshi-B3</strain>
    </source>
</reference>
<comment type="caution">
    <text evidence="1">The sequence shown here is derived from an EMBL/GenBank/DDBJ whole genome shotgun (WGS) entry which is preliminary data.</text>
</comment>
<evidence type="ECO:0000313" key="1">
    <source>
        <dbReference type="EMBL" id="GAQ16794.1"/>
    </source>
</evidence>
<dbReference type="Proteomes" id="UP000052946">
    <property type="component" value="Unassembled WGS sequence"/>
</dbReference>
<dbReference type="RefSeq" id="WP_193751950.1">
    <property type="nucleotide sequence ID" value="NZ_BBXV01000011.1"/>
</dbReference>
<dbReference type="EMBL" id="BBXV01000011">
    <property type="protein sequence ID" value="GAQ16794.1"/>
    <property type="molecule type" value="Genomic_DNA"/>
</dbReference>
<dbReference type="AlphaFoldDB" id="A0A0U9H2F5"/>
<sequence>MMTREKGVKGSRKTRLFLFCYSIKLRYLFIMKDTVLEAVARKAKVEMAFANNLTV</sequence>
<accession>A0A0U9H2F5</accession>
<organism evidence="1 2">
    <name type="scientific">Oceanobacillus picturae</name>
    <dbReference type="NCBI Taxonomy" id="171693"/>
    <lineage>
        <taxon>Bacteria</taxon>
        <taxon>Bacillati</taxon>
        <taxon>Bacillota</taxon>
        <taxon>Bacilli</taxon>
        <taxon>Bacillales</taxon>
        <taxon>Bacillaceae</taxon>
        <taxon>Oceanobacillus</taxon>
    </lineage>
</organism>
<protein>
    <submittedName>
        <fullName evidence="1">TATA-binding protein-associated factor 172</fullName>
    </submittedName>
</protein>